<dbReference type="AlphaFoldDB" id="A0A1M6QAX6"/>
<gene>
    <name evidence="8" type="ORF">SAMN02745136_01937</name>
</gene>
<dbReference type="Proteomes" id="UP000184386">
    <property type="component" value="Unassembled WGS sequence"/>
</dbReference>
<keyword evidence="9" id="KW-1185">Reference proteome</keyword>
<feature type="domain" description="Transposase InsH N-terminal" evidence="7">
    <location>
        <begin position="15"/>
        <end position="110"/>
    </location>
</feature>
<dbReference type="GO" id="GO:0003677">
    <property type="term" value="F:DNA binding"/>
    <property type="evidence" value="ECO:0007669"/>
    <property type="project" value="UniProtKB-KW"/>
</dbReference>
<sequence>MKQQTFSDIEYSNRKRKTKREEFLEAMDEIIPWSYWIDMIRPYHPSGKRGRPPRDIEVMLRMYLMQNWFNLSDAGIEDEIYDSYAMRTFMHIDFLNEQVPDATTLLHFRHLIEKNNLGEKLFNDVKERLDKAGLIMHGGTVVDATLIAAPKSTKNQDGKRDPEMHQTKKGNEWYFGMKVHSGIDAGSGYVHTITGTSANVHDIVETSKLIREDDEVV</sequence>
<dbReference type="STRING" id="1121322.SAMN02745136_01937"/>
<accession>A0A1M6QAX6</accession>
<feature type="domain" description="Transposase IS4-like" evidence="6">
    <location>
        <begin position="139"/>
        <end position="211"/>
    </location>
</feature>
<evidence type="ECO:0000259" key="6">
    <source>
        <dbReference type="Pfam" id="PF01609"/>
    </source>
</evidence>
<evidence type="ECO:0000256" key="1">
    <source>
        <dbReference type="ARBA" id="ARBA00003544"/>
    </source>
</evidence>
<dbReference type="GO" id="GO:0004803">
    <property type="term" value="F:transposase activity"/>
    <property type="evidence" value="ECO:0007669"/>
    <property type="project" value="InterPro"/>
</dbReference>
<dbReference type="InterPro" id="IPR008490">
    <property type="entry name" value="Transposase_InsH_N"/>
</dbReference>
<evidence type="ECO:0000256" key="3">
    <source>
        <dbReference type="ARBA" id="ARBA00022578"/>
    </source>
</evidence>
<organism evidence="8 9">
    <name type="scientific">Anaerocolumna jejuensis DSM 15929</name>
    <dbReference type="NCBI Taxonomy" id="1121322"/>
    <lineage>
        <taxon>Bacteria</taxon>
        <taxon>Bacillati</taxon>
        <taxon>Bacillota</taxon>
        <taxon>Clostridia</taxon>
        <taxon>Lachnospirales</taxon>
        <taxon>Lachnospiraceae</taxon>
        <taxon>Anaerocolumna</taxon>
    </lineage>
</organism>
<comment type="similarity">
    <text evidence="2">Belongs to the transposase 11 family.</text>
</comment>
<evidence type="ECO:0000313" key="9">
    <source>
        <dbReference type="Proteomes" id="UP000184386"/>
    </source>
</evidence>
<dbReference type="Pfam" id="PF05598">
    <property type="entry name" value="DUF772"/>
    <property type="match status" value="1"/>
</dbReference>
<evidence type="ECO:0000256" key="5">
    <source>
        <dbReference type="ARBA" id="ARBA00023172"/>
    </source>
</evidence>
<dbReference type="Pfam" id="PF01609">
    <property type="entry name" value="DDE_Tnp_1"/>
    <property type="match status" value="1"/>
</dbReference>
<evidence type="ECO:0000256" key="2">
    <source>
        <dbReference type="ARBA" id="ARBA00010075"/>
    </source>
</evidence>
<proteinExistence type="inferred from homology"/>
<keyword evidence="5" id="KW-0233">DNA recombination</keyword>
<evidence type="ECO:0000313" key="8">
    <source>
        <dbReference type="EMBL" id="SHK17290.1"/>
    </source>
</evidence>
<dbReference type="PANTHER" id="PTHR35604:SF2">
    <property type="entry name" value="TRANSPOSASE INSH FOR INSERTION SEQUENCE ELEMENT IS5A-RELATED"/>
    <property type="match status" value="1"/>
</dbReference>
<dbReference type="GO" id="GO:0006313">
    <property type="term" value="P:DNA transposition"/>
    <property type="evidence" value="ECO:0007669"/>
    <property type="project" value="InterPro"/>
</dbReference>
<evidence type="ECO:0000256" key="4">
    <source>
        <dbReference type="ARBA" id="ARBA00023125"/>
    </source>
</evidence>
<dbReference type="PANTHER" id="PTHR35604">
    <property type="entry name" value="TRANSPOSASE INSH FOR INSERTION SEQUENCE ELEMENT IS5A-RELATED"/>
    <property type="match status" value="1"/>
</dbReference>
<keyword evidence="3" id="KW-0815">Transposition</keyword>
<dbReference type="InterPro" id="IPR047959">
    <property type="entry name" value="Transpos_IS5"/>
</dbReference>
<reference evidence="8 9" key="1">
    <citation type="submission" date="2016-11" db="EMBL/GenBank/DDBJ databases">
        <authorList>
            <person name="Jaros S."/>
            <person name="Januszkiewicz K."/>
            <person name="Wedrychowicz H."/>
        </authorList>
    </citation>
    <scope>NUCLEOTIDE SEQUENCE [LARGE SCALE GENOMIC DNA]</scope>
    <source>
        <strain evidence="8 9">DSM 15929</strain>
    </source>
</reference>
<evidence type="ECO:0000259" key="7">
    <source>
        <dbReference type="Pfam" id="PF05598"/>
    </source>
</evidence>
<comment type="function">
    <text evidence="1">Involved in the transposition of the insertion sequence IS5.</text>
</comment>
<dbReference type="EMBL" id="FRAC01000009">
    <property type="protein sequence ID" value="SHK17290.1"/>
    <property type="molecule type" value="Genomic_DNA"/>
</dbReference>
<keyword evidence="4" id="KW-0238">DNA-binding</keyword>
<name>A0A1M6QAX6_9FIRM</name>
<dbReference type="NCBIfam" id="NF033581">
    <property type="entry name" value="transpos_IS5_4"/>
    <property type="match status" value="1"/>
</dbReference>
<dbReference type="InterPro" id="IPR002559">
    <property type="entry name" value="Transposase_11"/>
</dbReference>
<protein>
    <submittedName>
        <fullName evidence="8">Transposase DDE domain-containing protein</fullName>
    </submittedName>
</protein>